<reference evidence="1" key="1">
    <citation type="submission" date="2018-01" db="EMBL/GenBank/DDBJ databases">
        <authorList>
            <person name="Krukenberg V."/>
        </authorList>
    </citation>
    <scope>NUCLEOTIDE SEQUENCE</scope>
    <source>
        <strain evidence="1">E20ANME2</strain>
    </source>
</reference>
<evidence type="ECO:0000313" key="1">
    <source>
        <dbReference type="EMBL" id="PXF61290.1"/>
    </source>
</evidence>
<protein>
    <submittedName>
        <fullName evidence="1">Chemotaxis protein CheA</fullName>
    </submittedName>
</protein>
<evidence type="ECO:0000313" key="2">
    <source>
        <dbReference type="Proteomes" id="UP000248329"/>
    </source>
</evidence>
<accession>A0AC61L4U7</accession>
<name>A0AC61L4U7_9EURY</name>
<dbReference type="EMBL" id="PQXF01000006">
    <property type="protein sequence ID" value="PXF61290.1"/>
    <property type="molecule type" value="Genomic_DNA"/>
</dbReference>
<organism evidence="1 2">
    <name type="scientific">Candidatus Methanogaster sp</name>
    <dbReference type="NCBI Taxonomy" id="3386292"/>
    <lineage>
        <taxon>Archaea</taxon>
        <taxon>Methanobacteriati</taxon>
        <taxon>Methanobacteriota</taxon>
        <taxon>Stenosarchaea group</taxon>
        <taxon>Methanomicrobia</taxon>
        <taxon>Methanosarcinales</taxon>
        <taxon>ANME-2 cluster</taxon>
        <taxon>Candidatus Methanogasteraceae</taxon>
        <taxon>Candidatus Methanogaster</taxon>
    </lineage>
</organism>
<dbReference type="Proteomes" id="UP000248329">
    <property type="component" value="Unassembled WGS sequence"/>
</dbReference>
<proteinExistence type="predicted"/>
<comment type="caution">
    <text evidence="1">The sequence shown here is derived from an EMBL/GenBank/DDBJ whole genome shotgun (WGS) entry which is preliminary data.</text>
</comment>
<gene>
    <name evidence="1" type="ORF">C4B59_04890</name>
</gene>
<sequence>MTGMDTSEYRNVFVEESREYLQTLNRSLLDMEHSPDPALLNEIFRAAHTLKGMSATMEFNTMAELCHVMEDVLDKLRNHELGVTSGIVDVLLNCFDVLEAMVDEIDRGGDAEIDTSSLLERLKRFKESKETGGGWETVESEADTMENIREINISISEDCQFKGARGFLVIRTLSGLGKIIRTIPDLQEIEDEKFGPELTVFIESVEDDDTLKGAVESVGDIAHVELTTSTKEEESIKEEAPGKTTVRSASSVRIGVERLDVVMNLVGELVINRSRLIRIGDKYQLRELTETLARVDRIITDLQDEITQMRMIPVDHIFNRFPRLVRDLGKTQKKEIDFIIEGSEIELDRTVLDEIGDPLLHLLRNAVDHGIESPDDRVSKGKDRTGTIKLIAERERGYVTIKVEDDGKGIDPEEVRNIAVKKGFISEERASELSDTDALLLIFNPGFSTAEVTTDVSGRGVGMDVVKSKVESLGGTVEIQSQIGTGSKTRLRLPITMAIIQALLADVGDMTYAIPLSGVLEILKINTADIKTLRGTEVINLRGKVLPLVTLRHLFGIAADVTTESRVVVVVEKSDGNIGLVIDSILDQEEIVIKPLGKLLEGNRGFSGTTILGDGRVIPILDTTTLAVD</sequence>